<dbReference type="GO" id="GO:0016020">
    <property type="term" value="C:membrane"/>
    <property type="evidence" value="ECO:0007669"/>
    <property type="project" value="UniProtKB-SubCell"/>
</dbReference>
<evidence type="ECO:0000256" key="5">
    <source>
        <dbReference type="SAM" id="Phobius"/>
    </source>
</evidence>
<dbReference type="SMART" id="SM01381">
    <property type="entry name" value="7TM_GPCR_Srsx"/>
    <property type="match status" value="1"/>
</dbReference>
<dbReference type="InterPro" id="IPR019424">
    <property type="entry name" value="7TM_GPCR_Srsx"/>
</dbReference>
<keyword evidence="2 5" id="KW-0812">Transmembrane</keyword>
<dbReference type="Gene3D" id="1.20.1070.10">
    <property type="entry name" value="Rhodopsin 7-helix transmembrane proteins"/>
    <property type="match status" value="1"/>
</dbReference>
<feature type="transmembrane region" description="Helical" evidence="5">
    <location>
        <begin position="20"/>
        <end position="48"/>
    </location>
</feature>
<dbReference type="Pfam" id="PF10320">
    <property type="entry name" value="7TM_GPCR_Srsx"/>
    <property type="match status" value="1"/>
</dbReference>
<dbReference type="GO" id="GO:0004930">
    <property type="term" value="F:G protein-coupled receptor activity"/>
    <property type="evidence" value="ECO:0007669"/>
    <property type="project" value="InterPro"/>
</dbReference>
<name>A0A914HCE9_GLORO</name>
<proteinExistence type="predicted"/>
<feature type="transmembrane region" description="Helical" evidence="5">
    <location>
        <begin position="230"/>
        <end position="254"/>
    </location>
</feature>
<evidence type="ECO:0000256" key="2">
    <source>
        <dbReference type="ARBA" id="ARBA00022692"/>
    </source>
</evidence>
<sequence length="361" mass="40546">MAYNVSADLWFQYFNEDGPQIWILTIAFGARSAWAILGIVFNIGLIYVTICNNSLHGSCNILLAMESFFATTMNATYLVSFVVVVCGLRFIRYQYCFPIIILPGNVLGNCAQMTMVFTGLERLQSVLFPIWYKKRSTKTNISLASLLLVGYSTYQFNIYYIAYQDNMDLMVSCSTTEIIAGKMAAQMNVNGYTLSAILMGTYTLIWVLVFKLRVTAKNVSEKNIRLAKSLMFIIGFNMVGVFIKCIGLFLFQYVTVNVFVNANSPLLYLMRSAHSKPVGAIIAHPRHLRSTEYRTRFNQHFPWLQKLVGKNTVVTTVSSVQSMSSSTISKLRQNSKQSGGANATRTFGNINFARVVQRSVA</sequence>
<dbReference type="WBParaSite" id="Gr19_v10_g16228.t1">
    <property type="protein sequence ID" value="Gr19_v10_g16228.t1"/>
    <property type="gene ID" value="Gr19_v10_g16228"/>
</dbReference>
<feature type="transmembrane region" description="Helical" evidence="5">
    <location>
        <begin position="141"/>
        <end position="162"/>
    </location>
</feature>
<feature type="transmembrane region" description="Helical" evidence="5">
    <location>
        <begin position="192"/>
        <end position="210"/>
    </location>
</feature>
<dbReference type="PANTHER" id="PTHR23360:SF5">
    <property type="entry name" value="G-PROTEIN COUPLED RECEPTORS FAMILY 1 PROFILE DOMAIN-CONTAINING PROTEIN"/>
    <property type="match status" value="1"/>
</dbReference>
<comment type="subcellular location">
    <subcellularLocation>
        <location evidence="1">Membrane</location>
    </subcellularLocation>
</comment>
<evidence type="ECO:0000313" key="7">
    <source>
        <dbReference type="WBParaSite" id="Gr19_v10_g16228.t1"/>
    </source>
</evidence>
<dbReference type="InterPro" id="IPR000276">
    <property type="entry name" value="GPCR_Rhodpsn"/>
</dbReference>
<dbReference type="InterPro" id="IPR047130">
    <property type="entry name" value="7TM_GPCR_Srsx_nematod"/>
</dbReference>
<feature type="transmembrane region" description="Helical" evidence="5">
    <location>
        <begin position="68"/>
        <end position="91"/>
    </location>
</feature>
<evidence type="ECO:0000313" key="6">
    <source>
        <dbReference type="Proteomes" id="UP000887572"/>
    </source>
</evidence>
<protein>
    <submittedName>
        <fullName evidence="7">G-protein coupled receptors family 1 profile domain-containing protein</fullName>
    </submittedName>
</protein>
<keyword evidence="4 5" id="KW-0472">Membrane</keyword>
<dbReference type="PANTHER" id="PTHR23360">
    <property type="entry name" value="G-PROTEIN COUPLED RECEPTORS FAMILY 1 PROFILE DOMAIN-CONTAINING PROTEIN-RELATED"/>
    <property type="match status" value="1"/>
</dbReference>
<dbReference type="AlphaFoldDB" id="A0A914HCE9"/>
<organism evidence="6 7">
    <name type="scientific">Globodera rostochiensis</name>
    <name type="common">Golden nematode worm</name>
    <name type="synonym">Heterodera rostochiensis</name>
    <dbReference type="NCBI Taxonomy" id="31243"/>
    <lineage>
        <taxon>Eukaryota</taxon>
        <taxon>Metazoa</taxon>
        <taxon>Ecdysozoa</taxon>
        <taxon>Nematoda</taxon>
        <taxon>Chromadorea</taxon>
        <taxon>Rhabditida</taxon>
        <taxon>Tylenchina</taxon>
        <taxon>Tylenchomorpha</taxon>
        <taxon>Tylenchoidea</taxon>
        <taxon>Heteroderidae</taxon>
        <taxon>Heteroderinae</taxon>
        <taxon>Globodera</taxon>
    </lineage>
</organism>
<dbReference type="SUPFAM" id="SSF81321">
    <property type="entry name" value="Family A G protein-coupled receptor-like"/>
    <property type="match status" value="1"/>
</dbReference>
<evidence type="ECO:0000256" key="1">
    <source>
        <dbReference type="ARBA" id="ARBA00004370"/>
    </source>
</evidence>
<accession>A0A914HCE9</accession>
<evidence type="ECO:0000256" key="3">
    <source>
        <dbReference type="ARBA" id="ARBA00022989"/>
    </source>
</evidence>
<evidence type="ECO:0000256" key="4">
    <source>
        <dbReference type="ARBA" id="ARBA00023136"/>
    </source>
</evidence>
<keyword evidence="6" id="KW-1185">Reference proteome</keyword>
<keyword evidence="3 5" id="KW-1133">Transmembrane helix</keyword>
<reference evidence="7" key="1">
    <citation type="submission" date="2022-11" db="UniProtKB">
        <authorList>
            <consortium name="WormBaseParasite"/>
        </authorList>
    </citation>
    <scope>IDENTIFICATION</scope>
</reference>
<dbReference type="Proteomes" id="UP000887572">
    <property type="component" value="Unplaced"/>
</dbReference>